<comment type="caution">
    <text evidence="2">The sequence shown here is derived from an EMBL/GenBank/DDBJ whole genome shotgun (WGS) entry which is preliminary data.</text>
</comment>
<evidence type="ECO:0000313" key="3">
    <source>
        <dbReference type="Proteomes" id="UP000287224"/>
    </source>
</evidence>
<organism evidence="2 3">
    <name type="scientific">Dictyobacter aurantiacus</name>
    <dbReference type="NCBI Taxonomy" id="1936993"/>
    <lineage>
        <taxon>Bacteria</taxon>
        <taxon>Bacillati</taxon>
        <taxon>Chloroflexota</taxon>
        <taxon>Ktedonobacteria</taxon>
        <taxon>Ktedonobacterales</taxon>
        <taxon>Dictyobacteraceae</taxon>
        <taxon>Dictyobacter</taxon>
    </lineage>
</organism>
<dbReference type="Gene3D" id="3.90.1200.10">
    <property type="match status" value="1"/>
</dbReference>
<sequence length="360" mass="40798">MRDTWERRHHVLQLEHTTIEQMLRPVLAGRSIAAAELLSAGRNNTLYKVMVEGREEPLVLRLFQDDPGACKKEVELYNLLHTRVPMAEILHADPEGRAHGYPYAVTRWVEGILVEDILTGKAQADLSQVGYSVGEALATIGSYTFAHLGFFHDGLQLDDWGDNAEEIVVDEEKGYQRYISSCLFPDKGERWLGPELTARLWQLVRENAHLMQVTAVSRSLVHADFGGSNLIVRPQRDGGIQLAAVLDWEFAFVGSSLFDLGNLFRYEWLIPKAFEAACLQGYTDNGGVLPAHWKKITKLFDLINICTFLQASEPRGTLIDDMITLVNWTLDHWDTYGEHREIPFGHRMGDLNVQQTRNDV</sequence>
<dbReference type="EMBL" id="BIFQ01000001">
    <property type="protein sequence ID" value="GCE07187.1"/>
    <property type="molecule type" value="Genomic_DNA"/>
</dbReference>
<reference evidence="3" key="1">
    <citation type="submission" date="2018-12" db="EMBL/GenBank/DDBJ databases">
        <title>Tengunoibacter tsumagoiensis gen. nov., sp. nov., Dictyobacter kobayashii sp. nov., D. alpinus sp. nov., and D. joshuensis sp. nov. and description of Dictyobacteraceae fam. nov. within the order Ktedonobacterales isolated from Tengu-no-mugimeshi.</title>
        <authorList>
            <person name="Wang C.M."/>
            <person name="Zheng Y."/>
            <person name="Sakai Y."/>
            <person name="Toyoda A."/>
            <person name="Minakuchi Y."/>
            <person name="Abe K."/>
            <person name="Yokota A."/>
            <person name="Yabe S."/>
        </authorList>
    </citation>
    <scope>NUCLEOTIDE SEQUENCE [LARGE SCALE GENOMIC DNA]</scope>
    <source>
        <strain evidence="3">S-27</strain>
    </source>
</reference>
<evidence type="ECO:0000313" key="2">
    <source>
        <dbReference type="EMBL" id="GCE07187.1"/>
    </source>
</evidence>
<dbReference type="InterPro" id="IPR002575">
    <property type="entry name" value="Aminoglycoside_PTrfase"/>
</dbReference>
<dbReference type="Pfam" id="PF01636">
    <property type="entry name" value="APH"/>
    <property type="match status" value="1"/>
</dbReference>
<evidence type="ECO:0000259" key="1">
    <source>
        <dbReference type="Pfam" id="PF01636"/>
    </source>
</evidence>
<protein>
    <recommendedName>
        <fullName evidence="1">Aminoglycoside phosphotransferase domain-containing protein</fullName>
    </recommendedName>
</protein>
<keyword evidence="3" id="KW-1185">Reference proteome</keyword>
<gene>
    <name evidence="2" type="ORF">KDAU_45160</name>
</gene>
<dbReference type="PANTHER" id="PTHR21310">
    <property type="entry name" value="AMINOGLYCOSIDE PHOSPHOTRANSFERASE-RELATED-RELATED"/>
    <property type="match status" value="1"/>
</dbReference>
<dbReference type="InterPro" id="IPR051678">
    <property type="entry name" value="AGP_Transferase"/>
</dbReference>
<dbReference type="AlphaFoldDB" id="A0A401ZJZ7"/>
<proteinExistence type="predicted"/>
<dbReference type="Proteomes" id="UP000287224">
    <property type="component" value="Unassembled WGS sequence"/>
</dbReference>
<dbReference type="SUPFAM" id="SSF56112">
    <property type="entry name" value="Protein kinase-like (PK-like)"/>
    <property type="match status" value="1"/>
</dbReference>
<dbReference type="RefSeq" id="WP_126598241.1">
    <property type="nucleotide sequence ID" value="NZ_BIFQ01000001.1"/>
</dbReference>
<dbReference type="OrthoDB" id="148514at2"/>
<feature type="domain" description="Aminoglycoside phosphotransferase" evidence="1">
    <location>
        <begin position="36"/>
        <end position="287"/>
    </location>
</feature>
<dbReference type="InterPro" id="IPR011009">
    <property type="entry name" value="Kinase-like_dom_sf"/>
</dbReference>
<name>A0A401ZJZ7_9CHLR</name>
<accession>A0A401ZJZ7</accession>